<name>A0A941IMG2_9ACTN</name>
<feature type="region of interest" description="Disordered" evidence="8">
    <location>
        <begin position="287"/>
        <end position="334"/>
    </location>
</feature>
<organism evidence="9 10">
    <name type="scientific">Actinospica acidithermotolerans</name>
    <dbReference type="NCBI Taxonomy" id="2828514"/>
    <lineage>
        <taxon>Bacteria</taxon>
        <taxon>Bacillati</taxon>
        <taxon>Actinomycetota</taxon>
        <taxon>Actinomycetes</taxon>
        <taxon>Catenulisporales</taxon>
        <taxon>Actinospicaceae</taxon>
        <taxon>Actinospica</taxon>
    </lineage>
</organism>
<evidence type="ECO:0000313" key="10">
    <source>
        <dbReference type="Proteomes" id="UP000676325"/>
    </source>
</evidence>
<dbReference type="AlphaFoldDB" id="A0A941IMG2"/>
<reference evidence="9" key="1">
    <citation type="submission" date="2021-04" db="EMBL/GenBank/DDBJ databases">
        <title>Genome based classification of Actinospica acidithermotolerans sp. nov., an actinobacterium isolated from an Indonesian hot spring.</title>
        <authorList>
            <person name="Kusuma A.B."/>
            <person name="Putra K.E."/>
            <person name="Nafisah S."/>
            <person name="Loh J."/>
            <person name="Nouioui I."/>
            <person name="Goodfellow M."/>
        </authorList>
    </citation>
    <scope>NUCLEOTIDE SEQUENCE</scope>
    <source>
        <strain evidence="9">MGRD01-02</strain>
    </source>
</reference>
<keyword evidence="4 7" id="KW-0812">Transmembrane</keyword>
<evidence type="ECO:0000256" key="4">
    <source>
        <dbReference type="ARBA" id="ARBA00022692"/>
    </source>
</evidence>
<dbReference type="GO" id="GO:0042158">
    <property type="term" value="P:lipoprotein biosynthetic process"/>
    <property type="evidence" value="ECO:0007669"/>
    <property type="project" value="UniProtKB-UniRule"/>
</dbReference>
<evidence type="ECO:0000256" key="2">
    <source>
        <dbReference type="ARBA" id="ARBA00022475"/>
    </source>
</evidence>
<feature type="transmembrane region" description="Helical" evidence="7">
    <location>
        <begin position="107"/>
        <end position="132"/>
    </location>
</feature>
<evidence type="ECO:0000313" key="9">
    <source>
        <dbReference type="EMBL" id="MBR7828536.1"/>
    </source>
</evidence>
<dbReference type="Pfam" id="PF01790">
    <property type="entry name" value="LGT"/>
    <property type="match status" value="1"/>
</dbReference>
<evidence type="ECO:0000256" key="5">
    <source>
        <dbReference type="ARBA" id="ARBA00022989"/>
    </source>
</evidence>
<comment type="similarity">
    <text evidence="1 7">Belongs to the Lgt family.</text>
</comment>
<dbReference type="PROSITE" id="PS01311">
    <property type="entry name" value="LGT"/>
    <property type="match status" value="1"/>
</dbReference>
<dbReference type="EC" id="2.5.1.145" evidence="7"/>
<dbReference type="PANTHER" id="PTHR30589">
    <property type="entry name" value="PROLIPOPROTEIN DIACYLGLYCERYL TRANSFERASE"/>
    <property type="match status" value="1"/>
</dbReference>
<dbReference type="HAMAP" id="MF_01147">
    <property type="entry name" value="Lgt"/>
    <property type="match status" value="1"/>
</dbReference>
<protein>
    <recommendedName>
        <fullName evidence="7">Phosphatidylglycerol--prolipoprotein diacylglyceryl transferase</fullName>
        <ecNumber evidence="7">2.5.1.145</ecNumber>
    </recommendedName>
</protein>
<comment type="function">
    <text evidence="7">Catalyzes the transfer of the diacylglyceryl group from phosphatidylglycerol to the sulfhydryl group of the N-terminal cysteine of a prolipoprotein, the first step in the formation of mature lipoproteins.</text>
</comment>
<comment type="catalytic activity">
    <reaction evidence="7">
        <text>L-cysteinyl-[prolipoprotein] + a 1,2-diacyl-sn-glycero-3-phospho-(1'-sn-glycerol) = an S-1,2-diacyl-sn-glyceryl-L-cysteinyl-[prolipoprotein] + sn-glycerol 1-phosphate + H(+)</text>
        <dbReference type="Rhea" id="RHEA:56712"/>
        <dbReference type="Rhea" id="RHEA-COMP:14679"/>
        <dbReference type="Rhea" id="RHEA-COMP:14680"/>
        <dbReference type="ChEBI" id="CHEBI:15378"/>
        <dbReference type="ChEBI" id="CHEBI:29950"/>
        <dbReference type="ChEBI" id="CHEBI:57685"/>
        <dbReference type="ChEBI" id="CHEBI:64716"/>
        <dbReference type="ChEBI" id="CHEBI:140658"/>
        <dbReference type="EC" id="2.5.1.145"/>
    </reaction>
</comment>
<accession>A0A941IMG2</accession>
<dbReference type="EMBL" id="JAGSOH010000059">
    <property type="protein sequence ID" value="MBR7828536.1"/>
    <property type="molecule type" value="Genomic_DNA"/>
</dbReference>
<feature type="binding site" evidence="7">
    <location>
        <position position="161"/>
    </location>
    <ligand>
        <name>a 1,2-diacyl-sn-glycero-3-phospho-(1'-sn-glycerol)</name>
        <dbReference type="ChEBI" id="CHEBI:64716"/>
    </ligand>
</feature>
<feature type="transmembrane region" description="Helical" evidence="7">
    <location>
        <begin position="42"/>
        <end position="62"/>
    </location>
</feature>
<dbReference type="Proteomes" id="UP000676325">
    <property type="component" value="Unassembled WGS sequence"/>
</dbReference>
<feature type="transmembrane region" description="Helical" evidence="7">
    <location>
        <begin position="256"/>
        <end position="279"/>
    </location>
</feature>
<keyword evidence="5 7" id="KW-1133">Transmembrane helix</keyword>
<dbReference type="RefSeq" id="WP_212519671.1">
    <property type="nucleotide sequence ID" value="NZ_JAGSOH010000059.1"/>
</dbReference>
<dbReference type="GO" id="GO:0008961">
    <property type="term" value="F:phosphatidylglycerol-prolipoprotein diacylglyceryl transferase activity"/>
    <property type="evidence" value="ECO:0007669"/>
    <property type="project" value="UniProtKB-UniRule"/>
</dbReference>
<comment type="pathway">
    <text evidence="7">Protein modification; lipoprotein biosynthesis (diacylglyceryl transfer).</text>
</comment>
<keyword evidence="3 7" id="KW-0808">Transferase</keyword>
<evidence type="ECO:0000256" key="8">
    <source>
        <dbReference type="SAM" id="MobiDB-lite"/>
    </source>
</evidence>
<evidence type="ECO:0000256" key="6">
    <source>
        <dbReference type="ARBA" id="ARBA00023136"/>
    </source>
</evidence>
<comment type="subcellular location">
    <subcellularLocation>
        <location evidence="7">Cell membrane</location>
        <topology evidence="7">Multi-pass membrane protein</topology>
    </subcellularLocation>
</comment>
<keyword evidence="6 7" id="KW-0472">Membrane</keyword>
<evidence type="ECO:0000256" key="7">
    <source>
        <dbReference type="HAMAP-Rule" id="MF_01147"/>
    </source>
</evidence>
<evidence type="ECO:0000256" key="1">
    <source>
        <dbReference type="ARBA" id="ARBA00007150"/>
    </source>
</evidence>
<gene>
    <name evidence="7 9" type="primary">lgt</name>
    <name evidence="9" type="ORF">KDK95_19650</name>
</gene>
<keyword evidence="2 7" id="KW-1003">Cell membrane</keyword>
<comment type="caution">
    <text evidence="9">The sequence shown here is derived from an EMBL/GenBank/DDBJ whole genome shotgun (WGS) entry which is preliminary data.</text>
</comment>
<proteinExistence type="inferred from homology"/>
<feature type="transmembrane region" description="Helical" evidence="7">
    <location>
        <begin position="202"/>
        <end position="220"/>
    </location>
</feature>
<dbReference type="PANTHER" id="PTHR30589:SF0">
    <property type="entry name" value="PHOSPHATIDYLGLYCEROL--PROLIPOPROTEIN DIACYLGLYCERYL TRANSFERASE"/>
    <property type="match status" value="1"/>
</dbReference>
<dbReference type="GO" id="GO:0005886">
    <property type="term" value="C:plasma membrane"/>
    <property type="evidence" value="ECO:0007669"/>
    <property type="project" value="UniProtKB-SubCell"/>
</dbReference>
<keyword evidence="10" id="KW-1185">Reference proteome</keyword>
<feature type="compositionally biased region" description="Low complexity" evidence="8">
    <location>
        <begin position="301"/>
        <end position="313"/>
    </location>
</feature>
<evidence type="ECO:0000256" key="3">
    <source>
        <dbReference type="ARBA" id="ARBA00022679"/>
    </source>
</evidence>
<feature type="transmembrane region" description="Helical" evidence="7">
    <location>
        <begin position="74"/>
        <end position="95"/>
    </location>
</feature>
<dbReference type="NCBIfam" id="TIGR00544">
    <property type="entry name" value="lgt"/>
    <property type="match status" value="1"/>
</dbReference>
<feature type="transmembrane region" description="Helical" evidence="7">
    <location>
        <begin position="144"/>
        <end position="163"/>
    </location>
</feature>
<dbReference type="InterPro" id="IPR001640">
    <property type="entry name" value="Lgt"/>
</dbReference>
<sequence>MSSATGSFADFLAGGGGGGHGRRDSAWAEAYVGENGFHLGPLFIHAYALAYIVGIALAVFLGRRRWASVGGDPALVEEMAIWGVPAGLIGGRIYFDITTPAAIPHVWYGVFAMWDGGMGIWGGVALAAAVCIWRLRRHGASVPLMMDALAPCIMMAQGIGRIGNYFNQELFGGPTTPPWGLKIDPQYRPPGYTGYATFQPTFLYELIWDFGFALFLIWLGRTGKLRPGGLFPLYVAGYSAFRIFEESIRIDYSQYILGLRLNFFIAVVMTAVGLAWFAVNQLRPRRGSAAPEPEAEGSTSEAAAQRAQGEAAQYPGRRPRAAAKTPSQPAGPED</sequence>